<protein>
    <recommendedName>
        <fullName evidence="1">DUF6817 domain-containing protein</fullName>
    </recommendedName>
</protein>
<evidence type="ECO:0000313" key="4">
    <source>
        <dbReference type="Proteomes" id="UP000037395"/>
    </source>
</evidence>
<accession>A0A1E7N8E5</accession>
<reference evidence="3 4" key="2">
    <citation type="submission" date="2014-07" db="EMBL/GenBank/DDBJ databases">
        <authorList>
            <person name="Zhang J.E."/>
            <person name="Yang H."/>
            <person name="Guo J."/>
            <person name="Deng Z."/>
            <person name="Luo H."/>
            <person name="Luo M."/>
            <person name="Zhao B."/>
        </authorList>
    </citation>
    <scope>NUCLEOTIDE SEQUENCE [LARGE SCALE GENOMIC DNA]</scope>
    <source>
        <strain evidence="3">ATCC 10762</strain>
        <strain evidence="4">ATCC 10762 / DSM 40127 / CCM 3239 / JCM 4008 / LMG 5968 / NBRC 12843 / NCIMB 8234 / A-377</strain>
    </source>
</reference>
<sequence>MTPADHRSPSTPAWSHVEEFLRAHDADRIPHPGGTLLEHLTRVAALLAEWGTDSAVQAAGLCHAAYSTDGFDGALLALDERGTLVDVVGERAEALVYLYASCGRTAVYPRLGRDEVPLFHDRFTGRDHTPPEEDLRAFLAITAANELDVFTHNAELADRYGPVLYELLSRNRELLPAAAWQAWHDKYGQSI</sequence>
<dbReference type="OrthoDB" id="333547at2"/>
<reference evidence="3" key="3">
    <citation type="submission" date="2016-08" db="EMBL/GenBank/DDBJ databases">
        <title>Sequencing, Assembly and Comparative Genomics of S. aureofaciens ATCC 10762.</title>
        <authorList>
            <person name="Gradnigo J.S."/>
            <person name="Johnson N."/>
            <person name="Somerville G.A."/>
        </authorList>
    </citation>
    <scope>NUCLEOTIDE SEQUENCE [LARGE SCALE GENOMIC DNA]</scope>
    <source>
        <strain evidence="3">ATCC 10762</strain>
    </source>
</reference>
<name>A0A1E7N8E5_KITAU</name>
<reference evidence="4" key="4">
    <citation type="submission" date="2016-08" db="EMBL/GenBank/DDBJ databases">
        <title>Sequencing, assembly and comparative genomics of S. aureofaciens ATCC 10762.</title>
        <authorList>
            <person name="Gradnigo J.S."/>
            <person name="Johnson N."/>
            <person name="Somerville G.A."/>
        </authorList>
    </citation>
    <scope>NUCLEOTIDE SEQUENCE [LARGE SCALE GENOMIC DNA]</scope>
    <source>
        <strain evidence="4">ATCC 10762 / DSM 40127 / CCM 3239 / JCM 4008 / LMG 5968 / NBRC 12843 / NCIMB 8234 / A-377</strain>
    </source>
</reference>
<reference evidence="2" key="5">
    <citation type="submission" date="2020-09" db="EMBL/GenBank/DDBJ databases">
        <authorList>
            <person name="Sun Q."/>
            <person name="Ohkuma M."/>
        </authorList>
    </citation>
    <scope>NUCLEOTIDE SEQUENCE</scope>
    <source>
        <strain evidence="2">JCM 4434</strain>
    </source>
</reference>
<feature type="domain" description="DUF6817" evidence="1">
    <location>
        <begin position="20"/>
        <end position="104"/>
    </location>
</feature>
<dbReference type="GeneID" id="97485270"/>
<dbReference type="Pfam" id="PF20680">
    <property type="entry name" value="DUF6817"/>
    <property type="match status" value="1"/>
</dbReference>
<dbReference type="EMBL" id="BMUB01000004">
    <property type="protein sequence ID" value="GGU69779.1"/>
    <property type="molecule type" value="Genomic_DNA"/>
</dbReference>
<keyword evidence="4" id="KW-1185">Reference proteome</keyword>
<organism evidence="3 4">
    <name type="scientific">Kitasatospora aureofaciens</name>
    <name type="common">Streptomyces aureofaciens</name>
    <dbReference type="NCBI Taxonomy" id="1894"/>
    <lineage>
        <taxon>Bacteria</taxon>
        <taxon>Bacillati</taxon>
        <taxon>Actinomycetota</taxon>
        <taxon>Actinomycetes</taxon>
        <taxon>Kitasatosporales</taxon>
        <taxon>Streptomycetaceae</taxon>
        <taxon>Kitasatospora</taxon>
    </lineage>
</organism>
<accession>A0A8H9LRJ2</accession>
<proteinExistence type="predicted"/>
<gene>
    <name evidence="2" type="ORF">GCM10010502_21330</name>
    <name evidence="3" type="ORF">HS99_0027380</name>
</gene>
<comment type="caution">
    <text evidence="3">The sequence shown here is derived from an EMBL/GenBank/DDBJ whole genome shotgun (WGS) entry which is preliminary data.</text>
</comment>
<dbReference type="EMBL" id="JPRF03000023">
    <property type="protein sequence ID" value="OEV36743.1"/>
    <property type="molecule type" value="Genomic_DNA"/>
</dbReference>
<evidence type="ECO:0000259" key="1">
    <source>
        <dbReference type="Pfam" id="PF20680"/>
    </source>
</evidence>
<dbReference type="RefSeq" id="WP_030552956.1">
    <property type="nucleotide sequence ID" value="NZ_BMUB01000004.1"/>
</dbReference>
<evidence type="ECO:0000313" key="2">
    <source>
        <dbReference type="EMBL" id="GGU69779.1"/>
    </source>
</evidence>
<dbReference type="InterPro" id="IPR049202">
    <property type="entry name" value="DUF6817"/>
</dbReference>
<reference evidence="2" key="1">
    <citation type="journal article" date="2014" name="Int. J. Syst. Evol. Microbiol.">
        <title>Complete genome sequence of Corynebacterium casei LMG S-19264T (=DSM 44701T), isolated from a smear-ripened cheese.</title>
        <authorList>
            <consortium name="US DOE Joint Genome Institute (JGI-PGF)"/>
            <person name="Walter F."/>
            <person name="Albersmeier A."/>
            <person name="Kalinowski J."/>
            <person name="Ruckert C."/>
        </authorList>
    </citation>
    <scope>NUCLEOTIDE SEQUENCE</scope>
    <source>
        <strain evidence="2">JCM 4434</strain>
    </source>
</reference>
<dbReference type="AlphaFoldDB" id="A0A1E7N8E5"/>
<evidence type="ECO:0000313" key="3">
    <source>
        <dbReference type="EMBL" id="OEV36743.1"/>
    </source>
</evidence>
<dbReference type="Proteomes" id="UP000037395">
    <property type="component" value="Unassembled WGS sequence"/>
</dbReference>
<dbReference type="Proteomes" id="UP000610124">
    <property type="component" value="Unassembled WGS sequence"/>
</dbReference>